<proteinExistence type="predicted"/>
<comment type="caution">
    <text evidence="1">The sequence shown here is derived from an EMBL/GenBank/DDBJ whole genome shotgun (WGS) entry which is preliminary data.</text>
</comment>
<protein>
    <submittedName>
        <fullName evidence="1">Uncharacterized protein</fullName>
    </submittedName>
</protein>
<gene>
    <name evidence="1" type="ORF">GYA55_08760</name>
</gene>
<dbReference type="EMBL" id="JAAZON010000391">
    <property type="protein sequence ID" value="NMC63247.1"/>
    <property type="molecule type" value="Genomic_DNA"/>
</dbReference>
<dbReference type="Proteomes" id="UP000524246">
    <property type="component" value="Unassembled WGS sequence"/>
</dbReference>
<organism evidence="1 2">
    <name type="scientific">SAR324 cluster bacterium</name>
    <dbReference type="NCBI Taxonomy" id="2024889"/>
    <lineage>
        <taxon>Bacteria</taxon>
        <taxon>Deltaproteobacteria</taxon>
        <taxon>SAR324 cluster</taxon>
    </lineage>
</organism>
<accession>A0A7X9FS65</accession>
<evidence type="ECO:0000313" key="1">
    <source>
        <dbReference type="EMBL" id="NMC63247.1"/>
    </source>
</evidence>
<name>A0A7X9FS65_9DELT</name>
<reference evidence="1 2" key="1">
    <citation type="journal article" date="2020" name="Biotechnol. Biofuels">
        <title>New insights from the biogas microbiome by comprehensive genome-resolved metagenomics of nearly 1600 species originating from multiple anaerobic digesters.</title>
        <authorList>
            <person name="Campanaro S."/>
            <person name="Treu L."/>
            <person name="Rodriguez-R L.M."/>
            <person name="Kovalovszki A."/>
            <person name="Ziels R.M."/>
            <person name="Maus I."/>
            <person name="Zhu X."/>
            <person name="Kougias P.G."/>
            <person name="Basile A."/>
            <person name="Luo G."/>
            <person name="Schluter A."/>
            <person name="Konstantinidis K.T."/>
            <person name="Angelidaki I."/>
        </authorList>
    </citation>
    <scope>NUCLEOTIDE SEQUENCE [LARGE SCALE GENOMIC DNA]</scope>
    <source>
        <strain evidence="1">AS27yjCOA_65</strain>
    </source>
</reference>
<sequence length="54" mass="6296">MRIDNSELSEALNEIPKDKLSVFRNLFFPTRKIISKVQAKDVAYKAYDQPRTPL</sequence>
<dbReference type="AlphaFoldDB" id="A0A7X9FS65"/>
<evidence type="ECO:0000313" key="2">
    <source>
        <dbReference type="Proteomes" id="UP000524246"/>
    </source>
</evidence>